<dbReference type="InterPro" id="IPR026444">
    <property type="entry name" value="Secre_tail"/>
</dbReference>
<keyword evidence="1" id="KW-0732">Signal</keyword>
<feature type="domain" description="Secretion system C-terminal sorting" evidence="2">
    <location>
        <begin position="202"/>
        <end position="271"/>
    </location>
</feature>
<protein>
    <submittedName>
        <fullName evidence="3">Putative secreted protein (Por secretion system target)</fullName>
    </submittedName>
</protein>
<gene>
    <name evidence="3" type="ORF">C8P70_11151</name>
</gene>
<dbReference type="Pfam" id="PF18962">
    <property type="entry name" value="Por_Secre_tail"/>
    <property type="match status" value="1"/>
</dbReference>
<dbReference type="AlphaFoldDB" id="A0A4R7EWJ4"/>
<keyword evidence="4" id="KW-1185">Reference proteome</keyword>
<accession>A0A4R7EWJ4</accession>
<reference evidence="3 4" key="1">
    <citation type="submission" date="2019-03" db="EMBL/GenBank/DDBJ databases">
        <title>Genomic Encyclopedia of Archaeal and Bacterial Type Strains, Phase II (KMG-II): from individual species to whole genera.</title>
        <authorList>
            <person name="Goeker M."/>
        </authorList>
    </citation>
    <scope>NUCLEOTIDE SEQUENCE [LARGE SCALE GENOMIC DNA]</scope>
    <source>
        <strain evidence="3 4">DSM 28213</strain>
    </source>
</reference>
<evidence type="ECO:0000256" key="1">
    <source>
        <dbReference type="ARBA" id="ARBA00022729"/>
    </source>
</evidence>
<dbReference type="Proteomes" id="UP000295215">
    <property type="component" value="Unassembled WGS sequence"/>
</dbReference>
<comment type="caution">
    <text evidence="3">The sequence shown here is derived from an EMBL/GenBank/DDBJ whole genome shotgun (WGS) entry which is preliminary data.</text>
</comment>
<dbReference type="NCBIfam" id="TIGR04183">
    <property type="entry name" value="Por_Secre_tail"/>
    <property type="match status" value="1"/>
</dbReference>
<name>A0A4R7EWJ4_9FLAO</name>
<evidence type="ECO:0000313" key="4">
    <source>
        <dbReference type="Proteomes" id="UP000295215"/>
    </source>
</evidence>
<dbReference type="EMBL" id="SOAG01000011">
    <property type="protein sequence ID" value="TDS58869.1"/>
    <property type="molecule type" value="Genomic_DNA"/>
</dbReference>
<organism evidence="3 4">
    <name type="scientific">Myroides indicus</name>
    <dbReference type="NCBI Taxonomy" id="1323422"/>
    <lineage>
        <taxon>Bacteria</taxon>
        <taxon>Pseudomonadati</taxon>
        <taxon>Bacteroidota</taxon>
        <taxon>Flavobacteriia</taxon>
        <taxon>Flavobacteriales</taxon>
        <taxon>Flavobacteriaceae</taxon>
        <taxon>Myroides</taxon>
    </lineage>
</organism>
<dbReference type="RefSeq" id="WP_133712467.1">
    <property type="nucleotide sequence ID" value="NZ_SOAG01000011.1"/>
</dbReference>
<sequence length="272" mass="30684">MKKNYFLILFFISYLGFSQNIFHLYEGNEDISNWSITGTDIEMFSRDDFTVNGLPGCLSSGVGSINLQNTSSQDRNFTLTSPSFSLTANSLYTLDFGYYYFEFDAMMGDSPLGSISSVLLKDSSGNTVENLIISYNNPSTPYQGNVSFQVSTTGTYYLDFEGEINEVIIEGCTFCYFSDLSLYKNENLSINKHNNQSNQVILYPNPAKEIVHLITENQVLSKIKIYDMQGKLILEPETSKTIDISSLNSGIYFITFSIENNPKEITRKLIVK</sequence>
<dbReference type="OrthoDB" id="624837at2"/>
<evidence type="ECO:0000259" key="2">
    <source>
        <dbReference type="Pfam" id="PF18962"/>
    </source>
</evidence>
<evidence type="ECO:0000313" key="3">
    <source>
        <dbReference type="EMBL" id="TDS58869.1"/>
    </source>
</evidence>
<proteinExistence type="predicted"/>